<keyword evidence="3" id="KW-1185">Reference proteome</keyword>
<feature type="compositionally biased region" description="Basic and acidic residues" evidence="1">
    <location>
        <begin position="135"/>
        <end position="172"/>
    </location>
</feature>
<reference evidence="2 3" key="1">
    <citation type="submission" date="2016-10" db="EMBL/GenBank/DDBJ databases">
        <authorList>
            <person name="de Groot N.N."/>
        </authorList>
    </citation>
    <scope>NUCLEOTIDE SEQUENCE [LARGE SCALE GENOMIC DNA]</scope>
    <source>
        <strain evidence="2 3">DSM 13760</strain>
    </source>
</reference>
<sequence>MRKGIKFGLVVILGLFVLSGCGNKENKADKKENSDATASSEKKVAKVILEIEDHYQTNEKGEFIIKGKATEGASIAFDIAYGEGTKADKNGDFELLCTVPSTEQTEYKISAFRDGVITEKVISVALNSDYITSKNKEEEEKNAEIEKQKQVAKEKEEKKNQEEREKRDKELANKSNPKESQAPSSNSSESSVSESEARMIQATAQIAIKRNGYEDDTSSQLKDWTINKMKYEDTYRWTAVTQSSNNGRVKVIFDWTGKDENDLIIKYLLIGGNEILNNLRQ</sequence>
<dbReference type="RefSeq" id="WP_092652209.1">
    <property type="nucleotide sequence ID" value="NZ_FOHA01000009.1"/>
</dbReference>
<dbReference type="Proteomes" id="UP000198948">
    <property type="component" value="Unassembled WGS sequence"/>
</dbReference>
<proteinExistence type="predicted"/>
<evidence type="ECO:0000313" key="3">
    <source>
        <dbReference type="Proteomes" id="UP000198948"/>
    </source>
</evidence>
<evidence type="ECO:0000256" key="1">
    <source>
        <dbReference type="SAM" id="MobiDB-lite"/>
    </source>
</evidence>
<evidence type="ECO:0008006" key="4">
    <source>
        <dbReference type="Google" id="ProtNLM"/>
    </source>
</evidence>
<dbReference type="PROSITE" id="PS51257">
    <property type="entry name" value="PROKAR_LIPOPROTEIN"/>
    <property type="match status" value="1"/>
</dbReference>
<feature type="compositionally biased region" description="Low complexity" evidence="1">
    <location>
        <begin position="179"/>
        <end position="194"/>
    </location>
</feature>
<evidence type="ECO:0000313" key="2">
    <source>
        <dbReference type="EMBL" id="SER88349.1"/>
    </source>
</evidence>
<protein>
    <recommendedName>
        <fullName evidence="4">Lipoprotein</fullName>
    </recommendedName>
</protein>
<gene>
    <name evidence="2" type="ORF">SAMN04488559_10938</name>
</gene>
<feature type="region of interest" description="Disordered" evidence="1">
    <location>
        <begin position="135"/>
        <end position="198"/>
    </location>
</feature>
<dbReference type="AlphaFoldDB" id="A0A1H9SVF3"/>
<name>A0A1H9SVF3_9LACT</name>
<accession>A0A1H9SVF3</accession>
<dbReference type="EMBL" id="FOHA01000009">
    <property type="protein sequence ID" value="SER88349.1"/>
    <property type="molecule type" value="Genomic_DNA"/>
</dbReference>
<organism evidence="2 3">
    <name type="scientific">Isobaculum melis</name>
    <dbReference type="NCBI Taxonomy" id="142588"/>
    <lineage>
        <taxon>Bacteria</taxon>
        <taxon>Bacillati</taxon>
        <taxon>Bacillota</taxon>
        <taxon>Bacilli</taxon>
        <taxon>Lactobacillales</taxon>
        <taxon>Carnobacteriaceae</taxon>
        <taxon>Isobaculum</taxon>
    </lineage>
</organism>